<feature type="compositionally biased region" description="Polar residues" evidence="1">
    <location>
        <begin position="44"/>
        <end position="55"/>
    </location>
</feature>
<accession>A0A0S4JMB4</accession>
<protein>
    <submittedName>
        <fullName evidence="2">Uncharacterized protein</fullName>
    </submittedName>
</protein>
<dbReference type="EMBL" id="CYKH01001805">
    <property type="protein sequence ID" value="CUG90242.1"/>
    <property type="molecule type" value="Genomic_DNA"/>
</dbReference>
<name>A0A0S4JMB4_BODSA</name>
<organism evidence="2 3">
    <name type="scientific">Bodo saltans</name>
    <name type="common">Flagellated protozoan</name>
    <dbReference type="NCBI Taxonomy" id="75058"/>
    <lineage>
        <taxon>Eukaryota</taxon>
        <taxon>Discoba</taxon>
        <taxon>Euglenozoa</taxon>
        <taxon>Kinetoplastea</taxon>
        <taxon>Metakinetoplastina</taxon>
        <taxon>Eubodonida</taxon>
        <taxon>Bodonidae</taxon>
        <taxon>Bodo</taxon>
    </lineage>
</organism>
<dbReference type="VEuPathDB" id="TriTrypDB:BSAL_25705"/>
<evidence type="ECO:0000256" key="1">
    <source>
        <dbReference type="SAM" id="MobiDB-lite"/>
    </source>
</evidence>
<gene>
    <name evidence="2" type="ORF">BSAL_25705</name>
</gene>
<feature type="compositionally biased region" description="Low complexity" evidence="1">
    <location>
        <begin position="56"/>
        <end position="68"/>
    </location>
</feature>
<dbReference type="Proteomes" id="UP000051952">
    <property type="component" value="Unassembled WGS sequence"/>
</dbReference>
<evidence type="ECO:0000313" key="3">
    <source>
        <dbReference type="Proteomes" id="UP000051952"/>
    </source>
</evidence>
<feature type="compositionally biased region" description="Low complexity" evidence="1">
    <location>
        <begin position="85"/>
        <end position="97"/>
    </location>
</feature>
<sequence>MSVEWRERSLYEKGHAKWAPDTSLSARRQPKELEQRPILERVDNPQQNNATGSTTPQRQNVRRPQQPNLYLKRSQQQQKQEDQRISQAAAAHSSQTAVVAIRASKSPERMLALVTERPPPLPVNRGSSARPDISTKSQRRVGDDGYETRPELVAAALKRRMQALKQEKDHMEYYLLQARLLDSLFLLPNE</sequence>
<feature type="compositionally biased region" description="Basic and acidic residues" evidence="1">
    <location>
        <begin position="29"/>
        <end position="43"/>
    </location>
</feature>
<dbReference type="AlphaFoldDB" id="A0A0S4JMB4"/>
<evidence type="ECO:0000313" key="2">
    <source>
        <dbReference type="EMBL" id="CUG90242.1"/>
    </source>
</evidence>
<feature type="region of interest" description="Disordered" evidence="1">
    <location>
        <begin position="1"/>
        <end position="97"/>
    </location>
</feature>
<feature type="compositionally biased region" description="Basic and acidic residues" evidence="1">
    <location>
        <begin position="1"/>
        <end position="15"/>
    </location>
</feature>
<proteinExistence type="predicted"/>
<keyword evidence="3" id="KW-1185">Reference proteome</keyword>
<feature type="region of interest" description="Disordered" evidence="1">
    <location>
        <begin position="117"/>
        <end position="144"/>
    </location>
</feature>
<reference evidence="3" key="1">
    <citation type="submission" date="2015-09" db="EMBL/GenBank/DDBJ databases">
        <authorList>
            <consortium name="Pathogen Informatics"/>
        </authorList>
    </citation>
    <scope>NUCLEOTIDE SEQUENCE [LARGE SCALE GENOMIC DNA]</scope>
    <source>
        <strain evidence="3">Lake Konstanz</strain>
    </source>
</reference>